<comment type="caution">
    <text evidence="1">The sequence shown here is derived from an EMBL/GenBank/DDBJ whole genome shotgun (WGS) entry which is preliminary data.</text>
</comment>
<dbReference type="EMBL" id="AMRV01000017">
    <property type="protein sequence ID" value="EMD81732.1"/>
    <property type="molecule type" value="Genomic_DNA"/>
</dbReference>
<dbReference type="InterPro" id="IPR050049">
    <property type="entry name" value="Dodecin_bact"/>
</dbReference>
<dbReference type="PANTHER" id="PTHR39324:SF1">
    <property type="entry name" value="CALCIUM DODECIN"/>
    <property type="match status" value="1"/>
</dbReference>
<gene>
    <name evidence="1" type="ORF">C725_2889</name>
</gene>
<dbReference type="InterPro" id="IPR025543">
    <property type="entry name" value="Dodecin-like"/>
</dbReference>
<dbReference type="OrthoDB" id="9805889at2"/>
<dbReference type="RefSeq" id="WP_008603853.1">
    <property type="nucleotide sequence ID" value="NZ_AMRV01000017.1"/>
</dbReference>
<name>M2U159_9SPHN</name>
<organism evidence="1 2">
    <name type="scientific">Pacificimonas flava</name>
    <dbReference type="NCBI Taxonomy" id="1234595"/>
    <lineage>
        <taxon>Bacteria</taxon>
        <taxon>Pseudomonadati</taxon>
        <taxon>Pseudomonadota</taxon>
        <taxon>Alphaproteobacteria</taxon>
        <taxon>Sphingomonadales</taxon>
        <taxon>Sphingosinicellaceae</taxon>
        <taxon>Pacificimonas</taxon>
    </lineage>
</organism>
<proteinExistence type="predicted"/>
<dbReference type="InterPro" id="IPR009923">
    <property type="entry name" value="Dodecin"/>
</dbReference>
<dbReference type="AlphaFoldDB" id="M2U159"/>
<dbReference type="InterPro" id="IPR036694">
    <property type="entry name" value="Dodecin-like_sf"/>
</dbReference>
<dbReference type="Proteomes" id="UP000011717">
    <property type="component" value="Unassembled WGS sequence"/>
</dbReference>
<dbReference type="SUPFAM" id="SSF89807">
    <property type="entry name" value="Dodecin-like"/>
    <property type="match status" value="1"/>
</dbReference>
<sequence>MSDNVYAVTELVGTSETSIDDAIRGAVRRAGKTLKNLDWFEMTDVRGHIENGEIKHFQVAVKIGFRHEDGKN</sequence>
<protein>
    <submittedName>
        <fullName evidence="1">Flavin-binding protein</fullName>
    </submittedName>
</protein>
<evidence type="ECO:0000313" key="2">
    <source>
        <dbReference type="Proteomes" id="UP000011717"/>
    </source>
</evidence>
<dbReference type="Pfam" id="PF07311">
    <property type="entry name" value="Dodecin"/>
    <property type="match status" value="1"/>
</dbReference>
<dbReference type="Gene3D" id="3.30.1660.10">
    <property type="entry name" value="Flavin-binding protein dodecin"/>
    <property type="match status" value="1"/>
</dbReference>
<dbReference type="PANTHER" id="PTHR39324">
    <property type="entry name" value="CALCIUM DODECIN"/>
    <property type="match status" value="1"/>
</dbReference>
<accession>M2U159</accession>
<keyword evidence="2" id="KW-1185">Reference proteome</keyword>
<reference evidence="1 2" key="1">
    <citation type="journal article" date="2013" name="Genome Announc.">
        <title>Draft Genome Sequence of Strain JLT2015T, Belonging to the Family Sphingomonadaceae of the Alphaproteobacteria.</title>
        <authorList>
            <person name="Tang K."/>
            <person name="Liu K."/>
            <person name="Li S."/>
            <person name="Jiao N."/>
        </authorList>
    </citation>
    <scope>NUCLEOTIDE SEQUENCE [LARGE SCALE GENOMIC DNA]</scope>
    <source>
        <strain evidence="1 2">JLT2015</strain>
    </source>
</reference>
<dbReference type="NCBIfam" id="NF043052">
    <property type="entry name" value="DodecBact"/>
    <property type="match status" value="1"/>
</dbReference>
<evidence type="ECO:0000313" key="1">
    <source>
        <dbReference type="EMBL" id="EMD81732.1"/>
    </source>
</evidence>